<dbReference type="AlphaFoldDB" id="A0A402C5E0"/>
<accession>A0A402C5E0</accession>
<evidence type="ECO:0000256" key="1">
    <source>
        <dbReference type="SAM" id="MobiDB-lite"/>
    </source>
</evidence>
<keyword evidence="3" id="KW-1185">Reference proteome</keyword>
<gene>
    <name evidence="2" type="ORF">Rhow_002364</name>
</gene>
<reference evidence="2 3" key="1">
    <citation type="submission" date="2018-11" db="EMBL/GenBank/DDBJ databases">
        <title>Microbial catabolism of amino acid.</title>
        <authorList>
            <person name="Hibi M."/>
            <person name="Ogawa J."/>
        </authorList>
    </citation>
    <scope>NUCLEOTIDE SEQUENCE [LARGE SCALE GENOMIC DNA]</scope>
    <source>
        <strain evidence="2 3">C31-06</strain>
    </source>
</reference>
<proteinExistence type="predicted"/>
<organism evidence="2 3">
    <name type="scientific">Rhodococcus wratislaviensis</name>
    <name type="common">Tsukamurella wratislaviensis</name>
    <dbReference type="NCBI Taxonomy" id="44752"/>
    <lineage>
        <taxon>Bacteria</taxon>
        <taxon>Bacillati</taxon>
        <taxon>Actinomycetota</taxon>
        <taxon>Actinomycetes</taxon>
        <taxon>Mycobacteriales</taxon>
        <taxon>Nocardiaceae</taxon>
        <taxon>Rhodococcus</taxon>
    </lineage>
</organism>
<comment type="caution">
    <text evidence="2">The sequence shown here is derived from an EMBL/GenBank/DDBJ whole genome shotgun (WGS) entry which is preliminary data.</text>
</comment>
<evidence type="ECO:0000313" key="3">
    <source>
        <dbReference type="Proteomes" id="UP000287519"/>
    </source>
</evidence>
<dbReference type="EMBL" id="BHYM01000022">
    <property type="protein sequence ID" value="GCE38840.1"/>
    <property type="molecule type" value="Genomic_DNA"/>
</dbReference>
<name>A0A402C5E0_RHOWR</name>
<dbReference type="Proteomes" id="UP000287519">
    <property type="component" value="Unassembled WGS sequence"/>
</dbReference>
<evidence type="ECO:0000313" key="2">
    <source>
        <dbReference type="EMBL" id="GCE38840.1"/>
    </source>
</evidence>
<protein>
    <submittedName>
        <fullName evidence="2">Uncharacterized protein</fullName>
    </submittedName>
</protein>
<sequence>MGVGAPRAGSLNLSFSNPLAHSVEHAACLAGRPRTVVTDTSGGEGGHDIVDSVSDDRIHIIVWSRTRARLDGRSEPAATQLGECPGSRESAATEHHPDDDRLWGHVLR</sequence>
<feature type="region of interest" description="Disordered" evidence="1">
    <location>
        <begin position="71"/>
        <end position="108"/>
    </location>
</feature>
<feature type="compositionally biased region" description="Basic and acidic residues" evidence="1">
    <location>
        <begin position="91"/>
        <end position="108"/>
    </location>
</feature>